<keyword evidence="2" id="KW-0808">Transferase</keyword>
<dbReference type="EMBL" id="CAJPDT010000033">
    <property type="protein sequence ID" value="CAF9923477.1"/>
    <property type="molecule type" value="Genomic_DNA"/>
</dbReference>
<dbReference type="InterPro" id="IPR036390">
    <property type="entry name" value="WH_DNA-bd_sf"/>
</dbReference>
<evidence type="ECO:0000256" key="2">
    <source>
        <dbReference type="ARBA" id="ARBA00022679"/>
    </source>
</evidence>
<dbReference type="GO" id="GO:0008171">
    <property type="term" value="F:O-methyltransferase activity"/>
    <property type="evidence" value="ECO:0007669"/>
    <property type="project" value="InterPro"/>
</dbReference>
<gene>
    <name evidence="5" type="ORF">IMSHALPRED_005938</name>
</gene>
<dbReference type="InterPro" id="IPR016461">
    <property type="entry name" value="COMT-like"/>
</dbReference>
<dbReference type="GO" id="GO:0032259">
    <property type="term" value="P:methylation"/>
    <property type="evidence" value="ECO:0007669"/>
    <property type="project" value="UniProtKB-KW"/>
</dbReference>
<evidence type="ECO:0000313" key="6">
    <source>
        <dbReference type="Proteomes" id="UP000664534"/>
    </source>
</evidence>
<sequence length="377" mass="41835">MSPTRIIELARIIVDSTQTVDEYFTARNIASPSFGIHGSSTIIIQPEVPEVAVAHAAVIDATKELHSLMLGPTALLMNNGLNDVLGLHAIYQYKIASTFPVDEEASFKQISAACGLNEPDLRRLLRHAMTNHIFREPRDGVVAHSASSRLLIENPLINDFVGILCEERFPAAARTIDALKKYGSPKDPAQTGFFLGHNTNKGLYDKLQQRQKRSRRFAGTISAFASKIPLEPLRSGFDWGSLRNATIVDVGGGHGPVSIGLAETFPDLKFIVQDLPDVVEGAPVGFPAEVEGRVSFMIYNFLEVQPIKGARVYFFRAVFHNWPDEYRIKILRNQIPALGHGTHLIINESCLNRTESLPAFMQKRRRYGPISQLSHSR</sequence>
<feature type="domain" description="O-methyltransferase C-terminal" evidence="4">
    <location>
        <begin position="245"/>
        <end position="355"/>
    </location>
</feature>
<evidence type="ECO:0000259" key="4">
    <source>
        <dbReference type="Pfam" id="PF00891"/>
    </source>
</evidence>
<keyword evidence="6" id="KW-1185">Reference proteome</keyword>
<dbReference type="InterPro" id="IPR036388">
    <property type="entry name" value="WH-like_DNA-bd_sf"/>
</dbReference>
<keyword evidence="1" id="KW-0489">Methyltransferase</keyword>
<dbReference type="SUPFAM" id="SSF46785">
    <property type="entry name" value="Winged helix' DNA-binding domain"/>
    <property type="match status" value="1"/>
</dbReference>
<comment type="caution">
    <text evidence="5">The sequence shown here is derived from an EMBL/GenBank/DDBJ whole genome shotgun (WGS) entry which is preliminary data.</text>
</comment>
<dbReference type="PANTHER" id="PTHR43712:SF12">
    <property type="entry name" value="STERIGMATOCYSTIN 8-O-METHYLTRANSFERASE"/>
    <property type="match status" value="1"/>
</dbReference>
<evidence type="ECO:0000256" key="1">
    <source>
        <dbReference type="ARBA" id="ARBA00022603"/>
    </source>
</evidence>
<dbReference type="InterPro" id="IPR001077">
    <property type="entry name" value="COMT_C"/>
</dbReference>
<dbReference type="Gene3D" id="3.40.50.150">
    <property type="entry name" value="Vaccinia Virus protein VP39"/>
    <property type="match status" value="1"/>
</dbReference>
<protein>
    <recommendedName>
        <fullName evidence="4">O-methyltransferase C-terminal domain-containing protein</fullName>
    </recommendedName>
</protein>
<dbReference type="PROSITE" id="PS51683">
    <property type="entry name" value="SAM_OMT_II"/>
    <property type="match status" value="1"/>
</dbReference>
<dbReference type="Gene3D" id="1.10.10.10">
    <property type="entry name" value="Winged helix-like DNA-binding domain superfamily/Winged helix DNA-binding domain"/>
    <property type="match status" value="1"/>
</dbReference>
<dbReference type="InterPro" id="IPR029063">
    <property type="entry name" value="SAM-dependent_MTases_sf"/>
</dbReference>
<accession>A0A8H3FIM2</accession>
<dbReference type="SUPFAM" id="SSF53335">
    <property type="entry name" value="S-adenosyl-L-methionine-dependent methyltransferases"/>
    <property type="match status" value="1"/>
</dbReference>
<name>A0A8H3FIM2_9LECA</name>
<dbReference type="AlphaFoldDB" id="A0A8H3FIM2"/>
<evidence type="ECO:0000313" key="5">
    <source>
        <dbReference type="EMBL" id="CAF9923477.1"/>
    </source>
</evidence>
<keyword evidence="3" id="KW-0949">S-adenosyl-L-methionine</keyword>
<proteinExistence type="predicted"/>
<dbReference type="PANTHER" id="PTHR43712">
    <property type="entry name" value="PUTATIVE (AFU_ORTHOLOGUE AFUA_4G14580)-RELATED"/>
    <property type="match status" value="1"/>
</dbReference>
<reference evidence="5" key="1">
    <citation type="submission" date="2021-03" db="EMBL/GenBank/DDBJ databases">
        <authorList>
            <person name="Tagirdzhanova G."/>
        </authorList>
    </citation>
    <scope>NUCLEOTIDE SEQUENCE</scope>
</reference>
<organism evidence="5 6">
    <name type="scientific">Imshaugia aleurites</name>
    <dbReference type="NCBI Taxonomy" id="172621"/>
    <lineage>
        <taxon>Eukaryota</taxon>
        <taxon>Fungi</taxon>
        <taxon>Dikarya</taxon>
        <taxon>Ascomycota</taxon>
        <taxon>Pezizomycotina</taxon>
        <taxon>Lecanoromycetes</taxon>
        <taxon>OSLEUM clade</taxon>
        <taxon>Lecanoromycetidae</taxon>
        <taxon>Lecanorales</taxon>
        <taxon>Lecanorineae</taxon>
        <taxon>Parmeliaceae</taxon>
        <taxon>Imshaugia</taxon>
    </lineage>
</organism>
<dbReference type="Pfam" id="PF00891">
    <property type="entry name" value="Methyltransf_2"/>
    <property type="match status" value="1"/>
</dbReference>
<dbReference type="OrthoDB" id="1606438at2759"/>
<dbReference type="Proteomes" id="UP000664534">
    <property type="component" value="Unassembled WGS sequence"/>
</dbReference>
<evidence type="ECO:0000256" key="3">
    <source>
        <dbReference type="ARBA" id="ARBA00022691"/>
    </source>
</evidence>